<dbReference type="Pfam" id="PF12797">
    <property type="entry name" value="Fer4_2"/>
    <property type="match status" value="1"/>
</dbReference>
<reference evidence="6" key="1">
    <citation type="submission" date="2024-05" db="EMBL/GenBank/DDBJ databases">
        <title>Isolation and characterization of Sporomusa carbonis sp. nov., a carboxydotrophic hydrogenogen in the genus of Sporomusa isolated from a charcoal burning pile.</title>
        <authorList>
            <person name="Boeer T."/>
            <person name="Rosenbaum F."/>
            <person name="Eysell L."/>
            <person name="Mueller V."/>
            <person name="Daniel R."/>
            <person name="Poehlein A."/>
        </authorList>
    </citation>
    <scope>NUCLEOTIDE SEQUENCE [LARGE SCALE GENOMIC DNA]</scope>
    <source>
        <strain evidence="6">DSM 3132</strain>
    </source>
</reference>
<dbReference type="InterPro" id="IPR017896">
    <property type="entry name" value="4Fe4S_Fe-S-bd"/>
</dbReference>
<evidence type="ECO:0000256" key="2">
    <source>
        <dbReference type="ARBA" id="ARBA00022723"/>
    </source>
</evidence>
<name>A0ABZ3IZW3_SPOA4</name>
<dbReference type="RefSeq" id="WP_093794875.1">
    <property type="nucleotide sequence ID" value="NZ_CP155571.1"/>
</dbReference>
<protein>
    <submittedName>
        <fullName evidence="6">Tetrathionate reductase subunit B</fullName>
    </submittedName>
</protein>
<dbReference type="Gene3D" id="3.30.70.20">
    <property type="match status" value="2"/>
</dbReference>
<sequence length="180" mass="20183">MHWGMLIDLRKCVGCYACTVACQNENKLPFDMKYCKVSKVGPIGEYPNLTAYNIPIGCMHCQDAPCVDGCPTGASYHREDGIVAINPEKCVGCQFCMVVCPYGVRQMNKETGIVEKCKMCFERLEEGMVTRCVETCQLQARYVGDLDDPDSEIVKLIRKNNAQPLYSHLGTKPSVYYIMP</sequence>
<keyword evidence="7" id="KW-1185">Reference proteome</keyword>
<dbReference type="SUPFAM" id="SSF54862">
    <property type="entry name" value="4Fe-4S ferredoxins"/>
    <property type="match status" value="1"/>
</dbReference>
<keyword evidence="4" id="KW-0411">Iron-sulfur</keyword>
<dbReference type="PANTHER" id="PTHR43177">
    <property type="entry name" value="PROTEIN NRFC"/>
    <property type="match status" value="1"/>
</dbReference>
<dbReference type="PROSITE" id="PS51379">
    <property type="entry name" value="4FE4S_FER_2"/>
    <property type="match status" value="2"/>
</dbReference>
<dbReference type="Pfam" id="PF13247">
    <property type="entry name" value="Fer4_11"/>
    <property type="match status" value="1"/>
</dbReference>
<proteinExistence type="predicted"/>
<dbReference type="Proteomes" id="UP000216052">
    <property type="component" value="Chromosome"/>
</dbReference>
<organism evidence="6 7">
    <name type="scientific">Sporomusa acidovorans (strain ATCC 49682 / DSM 3132 / Mol)</name>
    <dbReference type="NCBI Taxonomy" id="1123286"/>
    <lineage>
        <taxon>Bacteria</taxon>
        <taxon>Bacillati</taxon>
        <taxon>Bacillota</taxon>
        <taxon>Negativicutes</taxon>
        <taxon>Selenomonadales</taxon>
        <taxon>Sporomusaceae</taxon>
        <taxon>Sporomusa</taxon>
    </lineage>
</organism>
<evidence type="ECO:0000256" key="3">
    <source>
        <dbReference type="ARBA" id="ARBA00023004"/>
    </source>
</evidence>
<evidence type="ECO:0000256" key="1">
    <source>
        <dbReference type="ARBA" id="ARBA00022485"/>
    </source>
</evidence>
<dbReference type="PANTHER" id="PTHR43177:SF3">
    <property type="entry name" value="PROTEIN NRFC HOMOLOG"/>
    <property type="match status" value="1"/>
</dbReference>
<evidence type="ECO:0000256" key="4">
    <source>
        <dbReference type="ARBA" id="ARBA00023014"/>
    </source>
</evidence>
<keyword evidence="2" id="KW-0479">Metal-binding</keyword>
<feature type="domain" description="4Fe-4S ferredoxin-type" evidence="5">
    <location>
        <begin position="3"/>
        <end position="33"/>
    </location>
</feature>
<dbReference type="CDD" id="cd10551">
    <property type="entry name" value="PsrB"/>
    <property type="match status" value="1"/>
</dbReference>
<dbReference type="PROSITE" id="PS00198">
    <property type="entry name" value="4FE4S_FER_1"/>
    <property type="match status" value="1"/>
</dbReference>
<dbReference type="EMBL" id="CP155571">
    <property type="protein sequence ID" value="XFO71231.1"/>
    <property type="molecule type" value="Genomic_DNA"/>
</dbReference>
<keyword evidence="1" id="KW-0004">4Fe-4S</keyword>
<evidence type="ECO:0000313" key="6">
    <source>
        <dbReference type="EMBL" id="XFO71231.1"/>
    </source>
</evidence>
<accession>A0ABZ3IZW3</accession>
<feature type="domain" description="4Fe-4S ferredoxin-type" evidence="5">
    <location>
        <begin position="81"/>
        <end position="110"/>
    </location>
</feature>
<evidence type="ECO:0000313" key="7">
    <source>
        <dbReference type="Proteomes" id="UP000216052"/>
    </source>
</evidence>
<gene>
    <name evidence="6" type="primary">ttrB</name>
    <name evidence="6" type="ORF">SPACI_012460</name>
</gene>
<dbReference type="InterPro" id="IPR017900">
    <property type="entry name" value="4Fe4S_Fe_S_CS"/>
</dbReference>
<evidence type="ECO:0000259" key="5">
    <source>
        <dbReference type="PROSITE" id="PS51379"/>
    </source>
</evidence>
<keyword evidence="3" id="KW-0408">Iron</keyword>
<dbReference type="InterPro" id="IPR050954">
    <property type="entry name" value="ET_IronSulfur_Cluster-Binding"/>
</dbReference>